<keyword evidence="3" id="KW-1185">Reference proteome</keyword>
<feature type="domain" description="Thioesterase" evidence="1">
    <location>
        <begin position="49"/>
        <end position="119"/>
    </location>
</feature>
<protein>
    <recommendedName>
        <fullName evidence="1">Thioesterase domain-containing protein</fullName>
    </recommendedName>
</protein>
<dbReference type="AlphaFoldDB" id="A0A6L8W487"/>
<accession>A0A6L8W487</accession>
<dbReference type="Pfam" id="PF03061">
    <property type="entry name" value="4HBT"/>
    <property type="match status" value="1"/>
</dbReference>
<gene>
    <name evidence="2" type="ORF">GQE98_01560</name>
</gene>
<proteinExistence type="predicted"/>
<dbReference type="GO" id="GO:0016790">
    <property type="term" value="F:thiolester hydrolase activity"/>
    <property type="evidence" value="ECO:0007669"/>
    <property type="project" value="UniProtKB-ARBA"/>
</dbReference>
<dbReference type="EMBL" id="WTUW01000001">
    <property type="protein sequence ID" value="MZR29312.1"/>
    <property type="molecule type" value="Genomic_DNA"/>
</dbReference>
<evidence type="ECO:0000259" key="1">
    <source>
        <dbReference type="Pfam" id="PF03061"/>
    </source>
</evidence>
<dbReference type="Gene3D" id="3.10.129.10">
    <property type="entry name" value="Hotdog Thioesterase"/>
    <property type="match status" value="1"/>
</dbReference>
<evidence type="ECO:0000313" key="3">
    <source>
        <dbReference type="Proteomes" id="UP000476030"/>
    </source>
</evidence>
<dbReference type="RefSeq" id="WP_161313792.1">
    <property type="nucleotide sequence ID" value="NZ_WTUW01000001.1"/>
</dbReference>
<dbReference type="InterPro" id="IPR029069">
    <property type="entry name" value="HotDog_dom_sf"/>
</dbReference>
<sequence length="136" mass="15012">MTSSLIPEGFRPFASRGRFTEKIGPLYYKTDGDSTIYGFLADESHTNGHGMVHGGMLVSFLDETLGQIIWRSLDKQQCATISLTCDFVAGAKPGDWIETRAEISRKGMAVIFVRGELLVRGERIVTADGIWKIIGK</sequence>
<dbReference type="SUPFAM" id="SSF54637">
    <property type="entry name" value="Thioesterase/thiol ester dehydrase-isomerase"/>
    <property type="match status" value="1"/>
</dbReference>
<organism evidence="2 3">
    <name type="scientific">Sneathiella litorea</name>
    <dbReference type="NCBI Taxonomy" id="2606216"/>
    <lineage>
        <taxon>Bacteria</taxon>
        <taxon>Pseudomonadati</taxon>
        <taxon>Pseudomonadota</taxon>
        <taxon>Alphaproteobacteria</taxon>
        <taxon>Sneathiellales</taxon>
        <taxon>Sneathiellaceae</taxon>
        <taxon>Sneathiella</taxon>
    </lineage>
</organism>
<name>A0A6L8W487_9PROT</name>
<dbReference type="CDD" id="cd03443">
    <property type="entry name" value="PaaI_thioesterase"/>
    <property type="match status" value="1"/>
</dbReference>
<comment type="caution">
    <text evidence="2">The sequence shown here is derived from an EMBL/GenBank/DDBJ whole genome shotgun (WGS) entry which is preliminary data.</text>
</comment>
<dbReference type="Proteomes" id="UP000476030">
    <property type="component" value="Unassembled WGS sequence"/>
</dbReference>
<dbReference type="InterPro" id="IPR006683">
    <property type="entry name" value="Thioestr_dom"/>
</dbReference>
<reference evidence="2 3" key="1">
    <citation type="submission" date="2019-12" db="EMBL/GenBank/DDBJ databases">
        <title>Snethiella sp. nov. sp. isolated from sea sand.</title>
        <authorList>
            <person name="Kim J."/>
            <person name="Jeong S.E."/>
            <person name="Jung H.S."/>
            <person name="Jeon C.O."/>
        </authorList>
    </citation>
    <scope>NUCLEOTIDE SEQUENCE [LARGE SCALE GENOMIC DNA]</scope>
    <source>
        <strain evidence="2 3">DP05</strain>
    </source>
</reference>
<evidence type="ECO:0000313" key="2">
    <source>
        <dbReference type="EMBL" id="MZR29312.1"/>
    </source>
</evidence>